<dbReference type="InterPro" id="IPR050297">
    <property type="entry name" value="LipidA_mod_glycosyltrf_83"/>
</dbReference>
<protein>
    <submittedName>
        <fullName evidence="9">Membrane protein</fullName>
    </submittedName>
</protein>
<accession>A0AAE3XBX8</accession>
<organism evidence="9 10">
    <name type="scientific">Deinococcus soli</name>
    <name type="common">ex Cha et al. 2016</name>
    <dbReference type="NCBI Taxonomy" id="1309411"/>
    <lineage>
        <taxon>Bacteria</taxon>
        <taxon>Thermotogati</taxon>
        <taxon>Deinococcota</taxon>
        <taxon>Deinococci</taxon>
        <taxon>Deinococcales</taxon>
        <taxon>Deinococcaceae</taxon>
        <taxon>Deinococcus</taxon>
    </lineage>
</organism>
<comment type="subcellular location">
    <subcellularLocation>
        <location evidence="1">Cell membrane</location>
        <topology evidence="1">Multi-pass membrane protein</topology>
    </subcellularLocation>
</comment>
<reference evidence="9" key="1">
    <citation type="submission" date="2023-07" db="EMBL/GenBank/DDBJ databases">
        <title>Sorghum-associated microbial communities from plants grown in Nebraska, USA.</title>
        <authorList>
            <person name="Schachtman D."/>
        </authorList>
    </citation>
    <scope>NUCLEOTIDE SEQUENCE</scope>
    <source>
        <strain evidence="9">BE330</strain>
    </source>
</reference>
<keyword evidence="6 8" id="KW-1133">Transmembrane helix</keyword>
<gene>
    <name evidence="9" type="ORF">J2Y00_002034</name>
</gene>
<feature type="transmembrane region" description="Helical" evidence="8">
    <location>
        <begin position="330"/>
        <end position="349"/>
    </location>
</feature>
<dbReference type="RefSeq" id="WP_309854985.1">
    <property type="nucleotide sequence ID" value="NZ_JAVDQJ010000005.1"/>
</dbReference>
<evidence type="ECO:0000256" key="8">
    <source>
        <dbReference type="SAM" id="Phobius"/>
    </source>
</evidence>
<feature type="transmembrane region" description="Helical" evidence="8">
    <location>
        <begin position="361"/>
        <end position="378"/>
    </location>
</feature>
<evidence type="ECO:0000256" key="3">
    <source>
        <dbReference type="ARBA" id="ARBA00022676"/>
    </source>
</evidence>
<dbReference type="GO" id="GO:0016763">
    <property type="term" value="F:pentosyltransferase activity"/>
    <property type="evidence" value="ECO:0007669"/>
    <property type="project" value="TreeGrafter"/>
</dbReference>
<keyword evidence="5 8" id="KW-0812">Transmembrane</keyword>
<sequence length="492" mass="54388">MIRNRPPLSTPLLAAAAAFLAALLLRTFHLDAQGFWFDEIFTANLTTFRTSLPDVLTYLKTNDAHPPLHYVLSWLWAHLVGAYGGAYPQVEAGLEWRMRLSSALTGACTAAVLTHVATKRYGLLAGAITAALMAVHPILVHQDQELRMYPLLTLLGVMSSLALQRALRSATRLHWGLYALSVTALLYTHYLAVFFLVAHAVLMLAERRALTRAAWLAVTPALLFAPWLPVLLGSLGQGRSAAAMRLSVETTMLFIVNSLSWYDANPMTAALRLTLMPLPWILAAIAWYVTTRPRAEDGQRDLSLLILTVVPLMSWYLASKYVTNLMSPRYAGFIMPFLLLSVAVGAAQLRTRWNMRAAPGLLALTLVGSSAAGLYYQYGTVMEPWREMAQVLSRQLRAGDEVALTDPSRALSLAYYLRPPEGVRLTDLRGATPEEMRALPHAPRLWLVTTRFPFGYGVPEETDFNAFLTSPAVRTVIPHSSSTLYFHQGDAP</sequence>
<keyword evidence="2" id="KW-1003">Cell membrane</keyword>
<feature type="transmembrane region" description="Helical" evidence="8">
    <location>
        <begin position="302"/>
        <end position="318"/>
    </location>
</feature>
<keyword evidence="7 8" id="KW-0472">Membrane</keyword>
<dbReference type="EMBL" id="JAVDQK010000004">
    <property type="protein sequence ID" value="MDR6218471.1"/>
    <property type="molecule type" value="Genomic_DNA"/>
</dbReference>
<dbReference type="GO" id="GO:0005886">
    <property type="term" value="C:plasma membrane"/>
    <property type="evidence" value="ECO:0007669"/>
    <property type="project" value="UniProtKB-SubCell"/>
</dbReference>
<feature type="transmembrane region" description="Helical" evidence="8">
    <location>
        <begin position="175"/>
        <end position="201"/>
    </location>
</feature>
<feature type="transmembrane region" description="Helical" evidence="8">
    <location>
        <begin position="146"/>
        <end position="163"/>
    </location>
</feature>
<keyword evidence="3" id="KW-0328">Glycosyltransferase</keyword>
<dbReference type="AlphaFoldDB" id="A0AAE3XBX8"/>
<dbReference type="PANTHER" id="PTHR33908">
    <property type="entry name" value="MANNOSYLTRANSFERASE YKCB-RELATED"/>
    <property type="match status" value="1"/>
</dbReference>
<evidence type="ECO:0000256" key="4">
    <source>
        <dbReference type="ARBA" id="ARBA00022679"/>
    </source>
</evidence>
<dbReference type="Proteomes" id="UP001185331">
    <property type="component" value="Unassembled WGS sequence"/>
</dbReference>
<evidence type="ECO:0000256" key="6">
    <source>
        <dbReference type="ARBA" id="ARBA00022989"/>
    </source>
</evidence>
<evidence type="ECO:0000256" key="2">
    <source>
        <dbReference type="ARBA" id="ARBA00022475"/>
    </source>
</evidence>
<evidence type="ECO:0000256" key="7">
    <source>
        <dbReference type="ARBA" id="ARBA00023136"/>
    </source>
</evidence>
<feature type="transmembrane region" description="Helical" evidence="8">
    <location>
        <begin position="121"/>
        <end position="140"/>
    </location>
</feature>
<proteinExistence type="predicted"/>
<evidence type="ECO:0000256" key="5">
    <source>
        <dbReference type="ARBA" id="ARBA00022692"/>
    </source>
</evidence>
<feature type="transmembrane region" description="Helical" evidence="8">
    <location>
        <begin position="270"/>
        <end position="290"/>
    </location>
</feature>
<dbReference type="GO" id="GO:0009103">
    <property type="term" value="P:lipopolysaccharide biosynthetic process"/>
    <property type="evidence" value="ECO:0007669"/>
    <property type="project" value="UniProtKB-ARBA"/>
</dbReference>
<comment type="caution">
    <text evidence="9">The sequence shown here is derived from an EMBL/GenBank/DDBJ whole genome shotgun (WGS) entry which is preliminary data.</text>
</comment>
<feature type="transmembrane region" description="Helical" evidence="8">
    <location>
        <begin position="213"/>
        <end position="234"/>
    </location>
</feature>
<keyword evidence="4" id="KW-0808">Transferase</keyword>
<dbReference type="PANTHER" id="PTHR33908:SF11">
    <property type="entry name" value="MEMBRANE PROTEIN"/>
    <property type="match status" value="1"/>
</dbReference>
<evidence type="ECO:0000256" key="1">
    <source>
        <dbReference type="ARBA" id="ARBA00004651"/>
    </source>
</evidence>
<name>A0AAE3XBX8_9DEIO</name>
<evidence type="ECO:0000313" key="9">
    <source>
        <dbReference type="EMBL" id="MDR6218471.1"/>
    </source>
</evidence>
<evidence type="ECO:0000313" key="10">
    <source>
        <dbReference type="Proteomes" id="UP001185331"/>
    </source>
</evidence>